<dbReference type="PANTHER" id="PTHR22953">
    <property type="entry name" value="ACID PHOSPHATASE RELATED"/>
    <property type="match status" value="1"/>
</dbReference>
<gene>
    <name evidence="10" type="ORF">URODEC1_LOCUS28717</name>
</gene>
<comment type="similarity">
    <text evidence="1 5">Belongs to the metallophosphoesterase superfamily. Purple acid phosphatase family.</text>
</comment>
<evidence type="ECO:0000259" key="9">
    <source>
        <dbReference type="Pfam" id="PF16656"/>
    </source>
</evidence>
<dbReference type="EMBL" id="OZ075125">
    <property type="protein sequence ID" value="CAL4934511.1"/>
    <property type="molecule type" value="Genomic_DNA"/>
</dbReference>
<reference evidence="11" key="1">
    <citation type="submission" date="2024-06" db="EMBL/GenBank/DDBJ databases">
        <authorList>
            <person name="Ryan C."/>
        </authorList>
    </citation>
    <scope>NUCLEOTIDE SEQUENCE [LARGE SCALE GENOMIC DNA]</scope>
</reference>
<dbReference type="InterPro" id="IPR039331">
    <property type="entry name" value="PAPs-like"/>
</dbReference>
<dbReference type="InterPro" id="IPR041792">
    <property type="entry name" value="MPP_PAP"/>
</dbReference>
<keyword evidence="6" id="KW-0472">Membrane</keyword>
<keyword evidence="11" id="KW-1185">Reference proteome</keyword>
<evidence type="ECO:0000259" key="7">
    <source>
        <dbReference type="Pfam" id="PF00149"/>
    </source>
</evidence>
<organism evidence="10 11">
    <name type="scientific">Urochloa decumbens</name>
    <dbReference type="NCBI Taxonomy" id="240449"/>
    <lineage>
        <taxon>Eukaryota</taxon>
        <taxon>Viridiplantae</taxon>
        <taxon>Streptophyta</taxon>
        <taxon>Embryophyta</taxon>
        <taxon>Tracheophyta</taxon>
        <taxon>Spermatophyta</taxon>
        <taxon>Magnoliopsida</taxon>
        <taxon>Liliopsida</taxon>
        <taxon>Poales</taxon>
        <taxon>Poaceae</taxon>
        <taxon>PACMAD clade</taxon>
        <taxon>Panicoideae</taxon>
        <taxon>Panicodae</taxon>
        <taxon>Paniceae</taxon>
        <taxon>Melinidinae</taxon>
        <taxon>Urochloa</taxon>
    </lineage>
</organism>
<keyword evidence="4" id="KW-0325">Glycoprotein</keyword>
<evidence type="ECO:0000259" key="8">
    <source>
        <dbReference type="Pfam" id="PF14008"/>
    </source>
</evidence>
<dbReference type="Pfam" id="PF00149">
    <property type="entry name" value="Metallophos"/>
    <property type="match status" value="1"/>
</dbReference>
<dbReference type="EC" id="3.1.3.2" evidence="5"/>
<evidence type="ECO:0000313" key="11">
    <source>
        <dbReference type="Proteomes" id="UP001497457"/>
    </source>
</evidence>
<sequence>MICWMQRNIPDNWCVDPEARDCYPTVLLLNQKNLKLNLNEVAHRTSILRCESEEQRTMGTRAARARESPPLPDPMAAPRLLLLLFLLAVSFSCAAAAAGAHVVGEDYVRPPPARFHRKSLLSIFPWSKKKAASASDPQQVHISLAGERRMRITWITDDNSVPSVVDYGTKKGTYTMTSQGDSTSYSYLLYSSGKIHHVVIGPLEDNTNYYYRCGGQGPEFQFKTPPSQFPLSLAVVGDLGQTSWTTSTLNHIKQCEHDMLLLPGDLAYADFMQHLWDSFGTLVEPLASTRPWMVTEGNHEKEHIPFLVSGFQSYNARWKMPYEESGSTSNLYYSFDVAGAHIIMLGSYTDYDESSDQYAWLKADLAKVDRKRTPWLIVLLHAPWYNSNWAHQGEGDSMMAAMETLLYAAHVDMVIAGHVHAYERAERVYNGRLDPCGAVHITIGDGGNREGLAHRYRNPKPDWSVFREASFGHGELKIVNSTHAHWTWHRNDDEEPVRTDDVWINSLSGSGCIQQGSCELRKILMSP</sequence>
<dbReference type="InterPro" id="IPR029052">
    <property type="entry name" value="Metallo-depent_PP-like"/>
</dbReference>
<dbReference type="InterPro" id="IPR025733">
    <property type="entry name" value="PAPs_C"/>
</dbReference>
<evidence type="ECO:0000256" key="5">
    <source>
        <dbReference type="RuleBase" id="RU361203"/>
    </source>
</evidence>
<dbReference type="PANTHER" id="PTHR22953:SF155">
    <property type="entry name" value="PURPLE ACID PHOSPHATASE 18"/>
    <property type="match status" value="1"/>
</dbReference>
<evidence type="ECO:0000256" key="4">
    <source>
        <dbReference type="ARBA" id="ARBA00023180"/>
    </source>
</evidence>
<dbReference type="GO" id="GO:0003993">
    <property type="term" value="F:acid phosphatase activity"/>
    <property type="evidence" value="ECO:0007669"/>
    <property type="project" value="UniProtKB-EC"/>
</dbReference>
<comment type="catalytic activity">
    <reaction evidence="5">
        <text>a phosphate monoester + H2O = an alcohol + phosphate</text>
        <dbReference type="Rhea" id="RHEA:15017"/>
        <dbReference type="ChEBI" id="CHEBI:15377"/>
        <dbReference type="ChEBI" id="CHEBI:30879"/>
        <dbReference type="ChEBI" id="CHEBI:43474"/>
        <dbReference type="ChEBI" id="CHEBI:67140"/>
        <dbReference type="EC" id="3.1.3.2"/>
    </reaction>
</comment>
<accession>A0ABC8Y0D8</accession>
<dbReference type="Pfam" id="PF16656">
    <property type="entry name" value="Pur_ac_phosph_N"/>
    <property type="match status" value="1"/>
</dbReference>
<dbReference type="Gene3D" id="2.60.40.380">
    <property type="entry name" value="Purple acid phosphatase-like, N-terminal"/>
    <property type="match status" value="1"/>
</dbReference>
<dbReference type="InterPro" id="IPR015914">
    <property type="entry name" value="PAPs_N"/>
</dbReference>
<proteinExistence type="inferred from homology"/>
<feature type="transmembrane region" description="Helical" evidence="6">
    <location>
        <begin position="80"/>
        <end position="103"/>
    </location>
</feature>
<dbReference type="CDD" id="cd00839">
    <property type="entry name" value="MPP_PAPs"/>
    <property type="match status" value="1"/>
</dbReference>
<dbReference type="InterPro" id="IPR008963">
    <property type="entry name" value="Purple_acid_Pase-like_N"/>
</dbReference>
<dbReference type="Proteomes" id="UP001497457">
    <property type="component" value="Chromosome 15b"/>
</dbReference>
<feature type="domain" description="Purple acid phosphatase C-terminal" evidence="8">
    <location>
        <begin position="438"/>
        <end position="494"/>
    </location>
</feature>
<evidence type="ECO:0000313" key="10">
    <source>
        <dbReference type="EMBL" id="CAL4934511.1"/>
    </source>
</evidence>
<evidence type="ECO:0000256" key="3">
    <source>
        <dbReference type="ARBA" id="ARBA00022801"/>
    </source>
</evidence>
<dbReference type="Pfam" id="PF14008">
    <property type="entry name" value="Metallophos_C"/>
    <property type="match status" value="1"/>
</dbReference>
<evidence type="ECO:0000256" key="6">
    <source>
        <dbReference type="SAM" id="Phobius"/>
    </source>
</evidence>
<feature type="domain" description="Calcineurin-like phosphoesterase" evidence="7">
    <location>
        <begin position="233"/>
        <end position="422"/>
    </location>
</feature>
<evidence type="ECO:0000256" key="2">
    <source>
        <dbReference type="ARBA" id="ARBA00022729"/>
    </source>
</evidence>
<dbReference type="Gene3D" id="3.60.21.10">
    <property type="match status" value="1"/>
</dbReference>
<dbReference type="InterPro" id="IPR004843">
    <property type="entry name" value="Calcineurin-like_PHP"/>
</dbReference>
<reference evidence="10 11" key="2">
    <citation type="submission" date="2024-10" db="EMBL/GenBank/DDBJ databases">
        <authorList>
            <person name="Ryan C."/>
        </authorList>
    </citation>
    <scope>NUCLEOTIDE SEQUENCE [LARGE SCALE GENOMIC DNA]</scope>
</reference>
<protein>
    <recommendedName>
        <fullName evidence="5">Purple acid phosphatase</fullName>
        <ecNumber evidence="5">3.1.3.2</ecNumber>
    </recommendedName>
</protein>
<name>A0ABC8Y0D8_9POAL</name>
<dbReference type="SUPFAM" id="SSF56300">
    <property type="entry name" value="Metallo-dependent phosphatases"/>
    <property type="match status" value="1"/>
</dbReference>
<dbReference type="AlphaFoldDB" id="A0ABC8Y0D8"/>
<keyword evidence="6" id="KW-0812">Transmembrane</keyword>
<dbReference type="SUPFAM" id="SSF49363">
    <property type="entry name" value="Purple acid phosphatase, N-terminal domain"/>
    <property type="match status" value="1"/>
</dbReference>
<keyword evidence="3 5" id="KW-0378">Hydrolase</keyword>
<feature type="domain" description="Purple acid phosphatase N-terminal" evidence="9">
    <location>
        <begin position="137"/>
        <end position="224"/>
    </location>
</feature>
<keyword evidence="2" id="KW-0732">Signal</keyword>
<evidence type="ECO:0000256" key="1">
    <source>
        <dbReference type="ARBA" id="ARBA00008723"/>
    </source>
</evidence>
<keyword evidence="6" id="KW-1133">Transmembrane helix</keyword>